<feature type="chain" id="PRO_5012702599" description="Acyl-CoA:diacylglycerol acyltransferase" evidence="4">
    <location>
        <begin position="35"/>
        <end position="349"/>
    </location>
</feature>
<evidence type="ECO:0000256" key="4">
    <source>
        <dbReference type="SAM" id="SignalP"/>
    </source>
</evidence>
<evidence type="ECO:0000256" key="3">
    <source>
        <dbReference type="SAM" id="MobiDB-lite"/>
    </source>
</evidence>
<keyword evidence="6" id="KW-1185">Reference proteome</keyword>
<dbReference type="InterPro" id="IPR052558">
    <property type="entry name" value="Siderophore_Hydrolase_D"/>
</dbReference>
<dbReference type="SUPFAM" id="SSF53474">
    <property type="entry name" value="alpha/beta-Hydrolases"/>
    <property type="match status" value="1"/>
</dbReference>
<dbReference type="PANTHER" id="PTHR40841:SF2">
    <property type="entry name" value="SIDEROPHORE-DEGRADING ESTERASE (EUROFUNG)"/>
    <property type="match status" value="1"/>
</dbReference>
<evidence type="ECO:0008006" key="7">
    <source>
        <dbReference type="Google" id="ProtNLM"/>
    </source>
</evidence>
<evidence type="ECO:0000313" key="5">
    <source>
        <dbReference type="EMBL" id="SHE51673.1"/>
    </source>
</evidence>
<name>A0A1M4U4T9_9BURK</name>
<dbReference type="GO" id="GO:0016788">
    <property type="term" value="F:hydrolase activity, acting on ester bonds"/>
    <property type="evidence" value="ECO:0007669"/>
    <property type="project" value="TreeGrafter"/>
</dbReference>
<dbReference type="Pfam" id="PF00756">
    <property type="entry name" value="Esterase"/>
    <property type="match status" value="1"/>
</dbReference>
<dbReference type="RefSeq" id="WP_073354167.1">
    <property type="nucleotide sequence ID" value="NZ_FQUZ01000003.1"/>
</dbReference>
<keyword evidence="2" id="KW-0378">Hydrolase</keyword>
<proteinExistence type="inferred from homology"/>
<dbReference type="EMBL" id="FQUZ01000003">
    <property type="protein sequence ID" value="SHE51673.1"/>
    <property type="molecule type" value="Genomic_DNA"/>
</dbReference>
<evidence type="ECO:0000313" key="6">
    <source>
        <dbReference type="Proteomes" id="UP000184327"/>
    </source>
</evidence>
<dbReference type="Gene3D" id="3.40.50.1820">
    <property type="entry name" value="alpha/beta hydrolase"/>
    <property type="match status" value="1"/>
</dbReference>
<evidence type="ECO:0000256" key="2">
    <source>
        <dbReference type="ARBA" id="ARBA00022801"/>
    </source>
</evidence>
<feature type="region of interest" description="Disordered" evidence="3">
    <location>
        <begin position="34"/>
        <end position="60"/>
    </location>
</feature>
<evidence type="ECO:0000256" key="1">
    <source>
        <dbReference type="ARBA" id="ARBA00005622"/>
    </source>
</evidence>
<dbReference type="InterPro" id="IPR000801">
    <property type="entry name" value="Esterase-like"/>
</dbReference>
<dbReference type="OrthoDB" id="9784036at2"/>
<feature type="signal peptide" evidence="4">
    <location>
        <begin position="1"/>
        <end position="34"/>
    </location>
</feature>
<organism evidence="5 6">
    <name type="scientific">Lampropedia hyalina DSM 16112</name>
    <dbReference type="NCBI Taxonomy" id="1122156"/>
    <lineage>
        <taxon>Bacteria</taxon>
        <taxon>Pseudomonadati</taxon>
        <taxon>Pseudomonadota</taxon>
        <taxon>Betaproteobacteria</taxon>
        <taxon>Burkholderiales</taxon>
        <taxon>Comamonadaceae</taxon>
        <taxon>Lampropedia</taxon>
    </lineage>
</organism>
<feature type="compositionally biased region" description="Polar residues" evidence="3">
    <location>
        <begin position="43"/>
        <end position="56"/>
    </location>
</feature>
<dbReference type="InterPro" id="IPR029058">
    <property type="entry name" value="AB_hydrolase_fold"/>
</dbReference>
<protein>
    <recommendedName>
        <fullName evidence="7">Acyl-CoA:diacylglycerol acyltransferase</fullName>
    </recommendedName>
</protein>
<dbReference type="PANTHER" id="PTHR40841">
    <property type="entry name" value="SIDEROPHORE TRIACETYLFUSARININE C ESTERASE"/>
    <property type="match status" value="1"/>
</dbReference>
<keyword evidence="4" id="KW-0732">Signal</keyword>
<dbReference type="STRING" id="1122156.SAMN02745117_00433"/>
<gene>
    <name evidence="5" type="ORF">SAMN02745117_00433</name>
</gene>
<dbReference type="AlphaFoldDB" id="A0A1M4U4T9"/>
<comment type="similarity">
    <text evidence="1">Belongs to the esterase D family.</text>
</comment>
<accession>A0A1M4U4T9</accession>
<dbReference type="Proteomes" id="UP000184327">
    <property type="component" value="Unassembled WGS sequence"/>
</dbReference>
<reference evidence="5 6" key="1">
    <citation type="submission" date="2016-11" db="EMBL/GenBank/DDBJ databases">
        <authorList>
            <person name="Jaros S."/>
            <person name="Januszkiewicz K."/>
            <person name="Wedrychowicz H."/>
        </authorList>
    </citation>
    <scope>NUCLEOTIDE SEQUENCE [LARGE SCALE GENOMIC DNA]</scope>
    <source>
        <strain evidence="5 6">DSM 16112</strain>
    </source>
</reference>
<sequence length="349" mass="38611">MGIPPPLHPNDKRRRCLLGMAALAGTALAPTIGAAEPVPPASVTGTPITRPHQQAQLPPEQIQHERVSSFLLESSRHPGEPWRIHLARPVDASRTQGYSIVYLLDGNASFPLAWHALQSLQTHLPSARQLVLVGIGYPAHVRFDVQRRFYDFTPPTAEEHLRGRKDTRTGGQDAFLDFIEHDLRPAIGQRLAIHPQRQALFGHSLGGLLTLHALYTRPHLFQIWMAADPSTWWNGQSIHQEHTAFLAGVHAAGNRFQNPAKLLLQRSSESGRGTKQPERIAATPHDSRRMEILNNALELARIEGLEVFYQHFAHESHPSMLAPAIKDGLSLLLGTTPAALQRIEPQGIG</sequence>